<dbReference type="AlphaFoldDB" id="A0A5N6XJF6"/>
<reference evidence="5" key="1">
    <citation type="submission" date="2019-04" db="EMBL/GenBank/DDBJ databases">
        <title>Friends and foes A comparative genomics studyof 23 Aspergillus species from section Flavi.</title>
        <authorList>
            <consortium name="DOE Joint Genome Institute"/>
            <person name="Kjaerbolling I."/>
            <person name="Vesth T."/>
            <person name="Frisvad J.C."/>
            <person name="Nybo J.L."/>
            <person name="Theobald S."/>
            <person name="Kildgaard S."/>
            <person name="Isbrandt T."/>
            <person name="Kuo A."/>
            <person name="Sato A."/>
            <person name="Lyhne E.K."/>
            <person name="Kogle M.E."/>
            <person name="Wiebenga A."/>
            <person name="Kun R.S."/>
            <person name="Lubbers R.J."/>
            <person name="Makela M.R."/>
            <person name="Barry K."/>
            <person name="Chovatia M."/>
            <person name="Clum A."/>
            <person name="Daum C."/>
            <person name="Haridas S."/>
            <person name="He G."/>
            <person name="LaButti K."/>
            <person name="Lipzen A."/>
            <person name="Mondo S."/>
            <person name="Riley R."/>
            <person name="Salamov A."/>
            <person name="Simmons B.A."/>
            <person name="Magnuson J.K."/>
            <person name="Henrissat B."/>
            <person name="Mortensen U.H."/>
            <person name="Larsen T.O."/>
            <person name="Devries R.P."/>
            <person name="Grigoriev I.V."/>
            <person name="Machida M."/>
            <person name="Baker S.E."/>
            <person name="Andersen M.R."/>
        </authorList>
    </citation>
    <scope>NUCLEOTIDE SEQUENCE [LARGE SCALE GENOMIC DNA]</scope>
    <source>
        <strain evidence="5">CBS 130017</strain>
    </source>
</reference>
<dbReference type="InterPro" id="IPR011323">
    <property type="entry name" value="Mss4/transl-control_tumour"/>
</dbReference>
<dbReference type="SUPFAM" id="SSF51316">
    <property type="entry name" value="Mss4-like"/>
    <property type="match status" value="1"/>
</dbReference>
<accession>A0A5N6XJF6</accession>
<evidence type="ECO:0000313" key="5">
    <source>
        <dbReference type="Proteomes" id="UP000325945"/>
    </source>
</evidence>
<dbReference type="Proteomes" id="UP000325945">
    <property type="component" value="Unassembled WGS sequence"/>
</dbReference>
<dbReference type="InterPro" id="IPR034737">
    <property type="entry name" value="TCTP"/>
</dbReference>
<dbReference type="InterPro" id="IPR018105">
    <property type="entry name" value="Translational_control_tumour_p"/>
</dbReference>
<sequence>LKRMLPLSVLVRKTNGVTGYEAAIKEHLSTTNPDRVPVFGKALSEYVNNIIHDWRNFQYFVGPSLKPDGLVAILRYREDDVTPYLIFWKDGLRAANC</sequence>
<evidence type="ECO:0000256" key="1">
    <source>
        <dbReference type="ARBA" id="ARBA00014759"/>
    </source>
</evidence>
<dbReference type="Gene3D" id="2.170.150.10">
    <property type="entry name" value="Metal Binding Protein, Guanine Nucleotide Exchange Factor, Chain A"/>
    <property type="match status" value="1"/>
</dbReference>
<dbReference type="Pfam" id="PF00838">
    <property type="entry name" value="TCTP"/>
    <property type="match status" value="1"/>
</dbReference>
<keyword evidence="5" id="KW-1185">Reference proteome</keyword>
<dbReference type="PANTHER" id="PTHR11991:SF0">
    <property type="entry name" value="TRANSLATIONALLY-CONTROLLED TUMOR PROTEIN"/>
    <property type="match status" value="1"/>
</dbReference>
<protein>
    <recommendedName>
        <fullName evidence="1">Translationally-controlled tumor protein homolog</fullName>
    </recommendedName>
</protein>
<dbReference type="GO" id="GO:0005737">
    <property type="term" value="C:cytoplasm"/>
    <property type="evidence" value="ECO:0007669"/>
    <property type="project" value="TreeGrafter"/>
</dbReference>
<dbReference type="PROSITE" id="PS51797">
    <property type="entry name" value="TCTP_3"/>
    <property type="match status" value="1"/>
</dbReference>
<gene>
    <name evidence="4" type="ORF">BDV39DRAFT_165688</name>
</gene>
<feature type="non-terminal residue" evidence="4">
    <location>
        <position position="1"/>
    </location>
</feature>
<feature type="domain" description="TCTP" evidence="3">
    <location>
        <begin position="1"/>
        <end position="97"/>
    </location>
</feature>
<evidence type="ECO:0000256" key="2">
    <source>
        <dbReference type="PROSITE-ProRule" id="PRU01133"/>
    </source>
</evidence>
<dbReference type="InterPro" id="IPR011057">
    <property type="entry name" value="Mss4-like_sf"/>
</dbReference>
<dbReference type="PANTHER" id="PTHR11991">
    <property type="entry name" value="TRANSLATIONALLY CONTROLLED TUMOR PROTEIN-RELATED"/>
    <property type="match status" value="1"/>
</dbReference>
<organism evidence="4 5">
    <name type="scientific">Aspergillus sergii</name>
    <dbReference type="NCBI Taxonomy" id="1034303"/>
    <lineage>
        <taxon>Eukaryota</taxon>
        <taxon>Fungi</taxon>
        <taxon>Dikarya</taxon>
        <taxon>Ascomycota</taxon>
        <taxon>Pezizomycotina</taxon>
        <taxon>Eurotiomycetes</taxon>
        <taxon>Eurotiomycetidae</taxon>
        <taxon>Eurotiales</taxon>
        <taxon>Aspergillaceae</taxon>
        <taxon>Aspergillus</taxon>
        <taxon>Aspergillus subgen. Circumdati</taxon>
    </lineage>
</organism>
<name>A0A5N6XJF6_9EURO</name>
<dbReference type="GO" id="GO:0005509">
    <property type="term" value="F:calcium ion binding"/>
    <property type="evidence" value="ECO:0007669"/>
    <property type="project" value="TreeGrafter"/>
</dbReference>
<comment type="similarity">
    <text evidence="2">Belongs to the TCTP family.</text>
</comment>
<evidence type="ECO:0000313" key="4">
    <source>
        <dbReference type="EMBL" id="KAE8333385.1"/>
    </source>
</evidence>
<dbReference type="EMBL" id="ML741762">
    <property type="protein sequence ID" value="KAE8333385.1"/>
    <property type="molecule type" value="Genomic_DNA"/>
</dbReference>
<evidence type="ECO:0000259" key="3">
    <source>
        <dbReference type="PROSITE" id="PS51797"/>
    </source>
</evidence>
<proteinExistence type="inferred from homology"/>